<dbReference type="GO" id="GO:0008270">
    <property type="term" value="F:zinc ion binding"/>
    <property type="evidence" value="ECO:0007669"/>
    <property type="project" value="InterPro"/>
</dbReference>
<dbReference type="PANTHER" id="PTHR11943">
    <property type="entry name" value="GALACTOSE-1-PHOSPHATE URIDYLYLTRANSFERASE"/>
    <property type="match status" value="1"/>
</dbReference>
<keyword evidence="20" id="KW-1185">Reference proteome</keyword>
<gene>
    <name evidence="19" type="ORF">BAY60_00100</name>
</gene>
<evidence type="ECO:0000256" key="8">
    <source>
        <dbReference type="ARBA" id="ARBA00022723"/>
    </source>
</evidence>
<dbReference type="CDD" id="cd00608">
    <property type="entry name" value="GalT"/>
    <property type="match status" value="1"/>
</dbReference>
<comment type="pathway">
    <text evidence="2 16">Carbohydrate metabolism; galactose metabolism.</text>
</comment>
<feature type="domain" description="Galactose-1-phosphate uridyl transferase C-terminal" evidence="18">
    <location>
        <begin position="214"/>
        <end position="366"/>
    </location>
</feature>
<dbReference type="OrthoDB" id="9769064at2"/>
<dbReference type="FunFam" id="3.30.428.10:FF:000010">
    <property type="entry name" value="Galactose-1-phosphate uridylyltransferase"/>
    <property type="match status" value="1"/>
</dbReference>
<comment type="caution">
    <text evidence="19">The sequence shown here is derived from an EMBL/GenBank/DDBJ whole genome shotgun (WGS) entry which is preliminary data.</text>
</comment>
<reference evidence="19 20" key="1">
    <citation type="submission" date="2016-07" db="EMBL/GenBank/DDBJ databases">
        <title>Draft genome sequence of Prauserella muralis DSM 45305, isolated from a mould-covered wall in an indoor environment.</title>
        <authorList>
            <person name="Ruckert C."/>
            <person name="Albersmeier A."/>
            <person name="Jiang C.-L."/>
            <person name="Jiang Y."/>
            <person name="Kalinowski J."/>
            <person name="Schneider O."/>
            <person name="Winkler A."/>
            <person name="Zotchev S.B."/>
        </authorList>
    </citation>
    <scope>NUCLEOTIDE SEQUENCE [LARGE SCALE GENOMIC DNA]</scope>
    <source>
        <strain evidence="19 20">DSM 45305</strain>
    </source>
</reference>
<dbReference type="PROSITE" id="PS00117">
    <property type="entry name" value="GAL_P_UDP_TRANSF_I"/>
    <property type="match status" value="1"/>
</dbReference>
<sequence length="372" mass="41430">MNTNKTVRKTVRHLADGREILYFDDSPHPPPRDAVDERDLPTVAAASEIRRDPLTGEWVAMAAHRQTRTYKPPADLCPLCPTRPGKPSEVPEPDYDVVVFENRFPSFAQAVHGERTTVDGAGIVPLAPGKGRCEVVCFTSDHDRSFARLSPARVRTVVDVWADRTADLSTLDGVEQVFPFENRGEEIGVTLHHPHGQIYAYPFVTPKTELMLRTASAYRAEHGRHVLGDVLAAERRSGSRIVAEGGHWTAFVPPAARWPVQVLVVPHRQVADLTELSAVERDDFADVYLRVLRGCDALYGRPLPYVAGWHQAPVHGDRELSWLHLELFSVLRAKDKLKYLAGSESGMAVWVNDATPEQIAERLRAAAEPLTR</sequence>
<dbReference type="PANTHER" id="PTHR11943:SF1">
    <property type="entry name" value="GALACTOSE-1-PHOSPHATE URIDYLYLTRANSFERASE"/>
    <property type="match status" value="1"/>
</dbReference>
<evidence type="ECO:0000256" key="6">
    <source>
        <dbReference type="ARBA" id="ARBA00022679"/>
    </source>
</evidence>
<proteinExistence type="inferred from homology"/>
<dbReference type="Gene3D" id="3.30.428.10">
    <property type="entry name" value="HIT-like"/>
    <property type="match status" value="2"/>
</dbReference>
<comment type="cofactor">
    <cofactor evidence="15">
        <name>Zn(2+)</name>
        <dbReference type="ChEBI" id="CHEBI:29105"/>
    </cofactor>
    <text evidence="15">Binds 1 zinc ion per subunit.</text>
</comment>
<feature type="domain" description="Galactose-1-phosphate uridyl transferase N-terminal" evidence="17">
    <location>
        <begin position="45"/>
        <end position="204"/>
    </location>
</feature>
<dbReference type="RefSeq" id="WP_112278905.1">
    <property type="nucleotide sequence ID" value="NZ_MASW01000001.1"/>
</dbReference>
<evidence type="ECO:0000256" key="13">
    <source>
        <dbReference type="NCBIfam" id="TIGR00209"/>
    </source>
</evidence>
<evidence type="ECO:0000256" key="10">
    <source>
        <dbReference type="ARBA" id="ARBA00023004"/>
    </source>
</evidence>
<feature type="binding site" evidence="15">
    <location>
        <position position="80"/>
    </location>
    <ligand>
        <name>Zn(2+)</name>
        <dbReference type="ChEBI" id="CHEBI:29105"/>
    </ligand>
</feature>
<dbReference type="Pfam" id="PF02744">
    <property type="entry name" value="GalP_UDP_tr_C"/>
    <property type="match status" value="1"/>
</dbReference>
<keyword evidence="6 16" id="KW-0808">Transferase</keyword>
<dbReference type="SUPFAM" id="SSF54197">
    <property type="entry name" value="HIT-like"/>
    <property type="match status" value="2"/>
</dbReference>
<evidence type="ECO:0000256" key="7">
    <source>
        <dbReference type="ARBA" id="ARBA00022695"/>
    </source>
</evidence>
<dbReference type="Pfam" id="PF01087">
    <property type="entry name" value="GalP_UDP_transf"/>
    <property type="match status" value="1"/>
</dbReference>
<evidence type="ECO:0000256" key="5">
    <source>
        <dbReference type="ARBA" id="ARBA00016340"/>
    </source>
</evidence>
<evidence type="ECO:0000313" key="19">
    <source>
        <dbReference type="EMBL" id="PXY30882.1"/>
    </source>
</evidence>
<feature type="active site" description="Tele-UMP-histidine intermediate" evidence="14">
    <location>
        <position position="195"/>
    </location>
</feature>
<keyword evidence="9 15" id="KW-0862">Zinc</keyword>
<evidence type="ECO:0000256" key="1">
    <source>
        <dbReference type="ARBA" id="ARBA00001107"/>
    </source>
</evidence>
<evidence type="ECO:0000256" key="11">
    <source>
        <dbReference type="ARBA" id="ARBA00023144"/>
    </source>
</evidence>
<feature type="binding site" evidence="15">
    <location>
        <position position="142"/>
    </location>
    <ligand>
        <name>Zn(2+)</name>
        <dbReference type="ChEBI" id="CHEBI:29105"/>
    </ligand>
</feature>
<dbReference type="InterPro" id="IPR001937">
    <property type="entry name" value="GalP_UDPtransf1"/>
</dbReference>
<keyword evidence="8 15" id="KW-0479">Metal-binding</keyword>
<keyword evidence="10" id="KW-0408">Iron</keyword>
<evidence type="ECO:0000256" key="16">
    <source>
        <dbReference type="RuleBase" id="RU000506"/>
    </source>
</evidence>
<dbReference type="InterPro" id="IPR036265">
    <property type="entry name" value="HIT-like_sf"/>
</dbReference>
<evidence type="ECO:0000256" key="15">
    <source>
        <dbReference type="PIRSR" id="PIRSR000808-3"/>
    </source>
</evidence>
<evidence type="ECO:0000313" key="20">
    <source>
        <dbReference type="Proteomes" id="UP000249915"/>
    </source>
</evidence>
<dbReference type="InterPro" id="IPR005850">
    <property type="entry name" value="GalP_Utransf_C"/>
</dbReference>
<dbReference type="EMBL" id="MASW01000001">
    <property type="protein sequence ID" value="PXY30882.1"/>
    <property type="molecule type" value="Genomic_DNA"/>
</dbReference>
<evidence type="ECO:0000256" key="2">
    <source>
        <dbReference type="ARBA" id="ARBA00004947"/>
    </source>
</evidence>
<organism evidence="19 20">
    <name type="scientific">Prauserella muralis</name>
    <dbReference type="NCBI Taxonomy" id="588067"/>
    <lineage>
        <taxon>Bacteria</taxon>
        <taxon>Bacillati</taxon>
        <taxon>Actinomycetota</taxon>
        <taxon>Actinomycetes</taxon>
        <taxon>Pseudonocardiales</taxon>
        <taxon>Pseudonocardiaceae</taxon>
        <taxon>Prauserella</taxon>
    </lineage>
</organism>
<name>A0A2V4B8M2_9PSEU</name>
<keyword evidence="7 16" id="KW-0548">Nucleotidyltransferase</keyword>
<dbReference type="AlphaFoldDB" id="A0A2V4B8M2"/>
<dbReference type="InterPro" id="IPR019779">
    <property type="entry name" value="GalP_UDPtransf1_His-AS"/>
</dbReference>
<dbReference type="GO" id="GO:0005737">
    <property type="term" value="C:cytoplasm"/>
    <property type="evidence" value="ECO:0007669"/>
    <property type="project" value="TreeGrafter"/>
</dbReference>
<evidence type="ECO:0000256" key="9">
    <source>
        <dbReference type="ARBA" id="ARBA00022833"/>
    </source>
</evidence>
<keyword evidence="11 16" id="KW-0299">Galactose metabolism</keyword>
<comment type="similarity">
    <text evidence="3 16">Belongs to the galactose-1-phosphate uridylyltransferase type 1 family.</text>
</comment>
<dbReference type="InterPro" id="IPR005849">
    <property type="entry name" value="GalP_Utransf_N"/>
</dbReference>
<evidence type="ECO:0000256" key="14">
    <source>
        <dbReference type="PIRSR" id="PIRSR000808-1"/>
    </source>
</evidence>
<dbReference type="UniPathway" id="UPA00214"/>
<dbReference type="GO" id="GO:0008108">
    <property type="term" value="F:UDP-glucose:hexose-1-phosphate uridylyltransferase activity"/>
    <property type="evidence" value="ECO:0007669"/>
    <property type="project" value="UniProtKB-UniRule"/>
</dbReference>
<evidence type="ECO:0000256" key="4">
    <source>
        <dbReference type="ARBA" id="ARBA00012384"/>
    </source>
</evidence>
<dbReference type="NCBIfam" id="TIGR00209">
    <property type="entry name" value="galT_1"/>
    <property type="match status" value="1"/>
</dbReference>
<evidence type="ECO:0000256" key="12">
    <source>
        <dbReference type="ARBA" id="ARBA00023277"/>
    </source>
</evidence>
<dbReference type="Proteomes" id="UP000249915">
    <property type="component" value="Unassembled WGS sequence"/>
</dbReference>
<dbReference type="GO" id="GO:0033499">
    <property type="term" value="P:galactose catabolic process via UDP-galactose, Leloir pathway"/>
    <property type="evidence" value="ECO:0007669"/>
    <property type="project" value="TreeGrafter"/>
</dbReference>
<feature type="binding site" evidence="15">
    <location>
        <position position="193"/>
    </location>
    <ligand>
        <name>Zn(2+)</name>
        <dbReference type="ChEBI" id="CHEBI:29105"/>
    </ligand>
</feature>
<evidence type="ECO:0000256" key="3">
    <source>
        <dbReference type="ARBA" id="ARBA00010951"/>
    </source>
</evidence>
<dbReference type="PIRSF" id="PIRSF000808">
    <property type="entry name" value="GalT"/>
    <property type="match status" value="1"/>
</dbReference>
<evidence type="ECO:0000259" key="18">
    <source>
        <dbReference type="Pfam" id="PF02744"/>
    </source>
</evidence>
<comment type="catalytic activity">
    <reaction evidence="1 16">
        <text>alpha-D-galactose 1-phosphate + UDP-alpha-D-glucose = alpha-D-glucose 1-phosphate + UDP-alpha-D-galactose</text>
        <dbReference type="Rhea" id="RHEA:13989"/>
        <dbReference type="ChEBI" id="CHEBI:58336"/>
        <dbReference type="ChEBI" id="CHEBI:58601"/>
        <dbReference type="ChEBI" id="CHEBI:58885"/>
        <dbReference type="ChEBI" id="CHEBI:66914"/>
        <dbReference type="EC" id="2.7.7.12"/>
    </reaction>
</comment>
<dbReference type="EC" id="2.7.7.12" evidence="4 13"/>
<accession>A0A2V4B8M2</accession>
<protein>
    <recommendedName>
        <fullName evidence="5 13">Galactose-1-phosphate uridylyltransferase</fullName>
        <ecNumber evidence="4 13">2.7.7.12</ecNumber>
    </recommendedName>
</protein>
<keyword evidence="12 16" id="KW-0119">Carbohydrate metabolism</keyword>
<feature type="binding site" evidence="15">
    <location>
        <position position="77"/>
    </location>
    <ligand>
        <name>Zn(2+)</name>
        <dbReference type="ChEBI" id="CHEBI:29105"/>
    </ligand>
</feature>
<evidence type="ECO:0000259" key="17">
    <source>
        <dbReference type="Pfam" id="PF01087"/>
    </source>
</evidence>